<keyword evidence="8" id="KW-1185">Reference proteome</keyword>
<evidence type="ECO:0000256" key="5">
    <source>
        <dbReference type="SAM" id="MobiDB-lite"/>
    </source>
</evidence>
<dbReference type="GO" id="GO:0017000">
    <property type="term" value="P:antibiotic biosynthetic process"/>
    <property type="evidence" value="ECO:0007669"/>
    <property type="project" value="UniProtKB-ARBA"/>
</dbReference>
<organism evidence="7 8">
    <name type="scientific">Actinacidiphila yanglinensis</name>
    <dbReference type="NCBI Taxonomy" id="310779"/>
    <lineage>
        <taxon>Bacteria</taxon>
        <taxon>Bacillati</taxon>
        <taxon>Actinomycetota</taxon>
        <taxon>Actinomycetes</taxon>
        <taxon>Kitasatosporales</taxon>
        <taxon>Streptomycetaceae</taxon>
        <taxon>Actinacidiphila</taxon>
    </lineage>
</organism>
<keyword evidence="1" id="KW-0596">Phosphopantetheine</keyword>
<dbReference type="SMART" id="SM00822">
    <property type="entry name" value="PKS_KR"/>
    <property type="match status" value="1"/>
</dbReference>
<proteinExistence type="predicted"/>
<dbReference type="CDD" id="cd05235">
    <property type="entry name" value="SDR_e1"/>
    <property type="match status" value="1"/>
</dbReference>
<gene>
    <name evidence="7" type="ORF">SAMN05216223_124111</name>
</gene>
<sequence length="710" mass="75876">AELTALGATVTIAACDVTDRTALAALLDTIPTDHPLTGIVHTAGTLDDGVITALTPDRLTSVLRPKVDAAWHLHELTRHQPLTLFALFSSVAGTVGSPGQANYSAANQFLDALAQHRHTHGLPAVSLAWAAWAQQQGMASRLSEVDWSRATQAGLRPISPEEGSALFDAAIAAGHPTAVPMHLDVALIERQPGPALPLLRGLVRKPSRRVVAASAENTGLLMERLAPLDASGRRELLLDLVRSAVAAVLGHQGADDIAPTTVFTELGFDSLTAVELRNWLEGRSGLRLPPTLLFDHNTPAALIEYLGTELSSRTEPPAPSAVDFAAEVRLAEDVVPAGDVVTVVADPRQVFLTGATGFVGAFLLRDLMRATGAVVHCLVRGADEEAARDRLRENLTWYGIWDEIDPDRLSILTGDLAEPRFGLGAERFDRLAHEVDVVYHAGATVNWLHPYQLLKAANVVGTEEALRLAALHRTVPLHYVSSTGVFARPAPDGGGLTPEHPTGPPEELTNGYRQSKYVAEKVIGLARERGLPVSIYRADVVSGAQTNGACQTRDFVWLSLKGSLQAGAMPTGADALFPMVPVDYVSAAILAISRTTHGRTFHLFNPSAVSFAEMVAQLRKSGHVLDEVPWEEFVATVRADRDNALFPMIDIFRAYMTAGRALYTEVDVSATEAALAGTGITCPEIDAELFGTYAEFFTGAGYFPAPVPLG</sequence>
<dbReference type="InterPro" id="IPR036736">
    <property type="entry name" value="ACP-like_sf"/>
</dbReference>
<dbReference type="GO" id="GO:0031177">
    <property type="term" value="F:phosphopantetheine binding"/>
    <property type="evidence" value="ECO:0007669"/>
    <property type="project" value="InterPro"/>
</dbReference>
<dbReference type="GO" id="GO:0006633">
    <property type="term" value="P:fatty acid biosynthetic process"/>
    <property type="evidence" value="ECO:0007669"/>
    <property type="project" value="TreeGrafter"/>
</dbReference>
<dbReference type="EMBL" id="FNVU01000024">
    <property type="protein sequence ID" value="SEG91852.1"/>
    <property type="molecule type" value="Genomic_DNA"/>
</dbReference>
<dbReference type="OrthoDB" id="9778690at2"/>
<dbReference type="PROSITE" id="PS00012">
    <property type="entry name" value="PHOSPHOPANTETHEINE"/>
    <property type="match status" value="1"/>
</dbReference>
<dbReference type="InterPro" id="IPR057326">
    <property type="entry name" value="KR_dom"/>
</dbReference>
<dbReference type="Pfam" id="PF00550">
    <property type="entry name" value="PP-binding"/>
    <property type="match status" value="1"/>
</dbReference>
<dbReference type="PROSITE" id="PS50075">
    <property type="entry name" value="CARRIER"/>
    <property type="match status" value="1"/>
</dbReference>
<dbReference type="PANTHER" id="PTHR43775">
    <property type="entry name" value="FATTY ACID SYNTHASE"/>
    <property type="match status" value="1"/>
</dbReference>
<keyword evidence="2" id="KW-0597">Phosphoprotein</keyword>
<reference evidence="7 8" key="1">
    <citation type="submission" date="2016-10" db="EMBL/GenBank/DDBJ databases">
        <authorList>
            <person name="de Groot N.N."/>
        </authorList>
    </citation>
    <scope>NUCLEOTIDE SEQUENCE [LARGE SCALE GENOMIC DNA]</scope>
    <source>
        <strain evidence="7 8">CGMCC 4.2023</strain>
    </source>
</reference>
<evidence type="ECO:0000256" key="4">
    <source>
        <dbReference type="ARBA" id="ARBA00023268"/>
    </source>
</evidence>
<evidence type="ECO:0000313" key="7">
    <source>
        <dbReference type="EMBL" id="SEG91852.1"/>
    </source>
</evidence>
<protein>
    <submittedName>
        <fullName evidence="7">Thioester reductase domain-containing protein</fullName>
    </submittedName>
</protein>
<keyword evidence="3" id="KW-0808">Transferase</keyword>
<dbReference type="InterPro" id="IPR013120">
    <property type="entry name" value="FAR_NAD-bd"/>
</dbReference>
<dbReference type="FunFam" id="1.10.1200.10:FF:000007">
    <property type="entry name" value="Probable polyketide synthase pks17"/>
    <property type="match status" value="1"/>
</dbReference>
<feature type="region of interest" description="Disordered" evidence="5">
    <location>
        <begin position="490"/>
        <end position="510"/>
    </location>
</feature>
<dbReference type="Proteomes" id="UP000236754">
    <property type="component" value="Unassembled WGS sequence"/>
</dbReference>
<dbReference type="SMART" id="SM00823">
    <property type="entry name" value="PKS_PP"/>
    <property type="match status" value="1"/>
</dbReference>
<dbReference type="NCBIfam" id="TIGR01746">
    <property type="entry name" value="Thioester-redct"/>
    <property type="match status" value="1"/>
</dbReference>
<feature type="domain" description="Carrier" evidence="6">
    <location>
        <begin position="235"/>
        <end position="310"/>
    </location>
</feature>
<evidence type="ECO:0000256" key="2">
    <source>
        <dbReference type="ARBA" id="ARBA00022553"/>
    </source>
</evidence>
<dbReference type="InterPro" id="IPR006162">
    <property type="entry name" value="Ppantetheine_attach_site"/>
</dbReference>
<keyword evidence="4" id="KW-0511">Multifunctional enzyme</keyword>
<evidence type="ECO:0000256" key="1">
    <source>
        <dbReference type="ARBA" id="ARBA00022450"/>
    </source>
</evidence>
<evidence type="ECO:0000313" key="8">
    <source>
        <dbReference type="Proteomes" id="UP000236754"/>
    </source>
</evidence>
<dbReference type="InterPro" id="IPR010080">
    <property type="entry name" value="Thioester_reductase-like_dom"/>
</dbReference>
<dbReference type="GO" id="GO:0004312">
    <property type="term" value="F:fatty acid synthase activity"/>
    <property type="evidence" value="ECO:0007669"/>
    <property type="project" value="TreeGrafter"/>
</dbReference>
<feature type="non-terminal residue" evidence="7">
    <location>
        <position position="1"/>
    </location>
</feature>
<evidence type="ECO:0000259" key="6">
    <source>
        <dbReference type="PROSITE" id="PS50075"/>
    </source>
</evidence>
<accession>A0A1H6E2L2</accession>
<dbReference type="SMART" id="SM01294">
    <property type="entry name" value="PKS_PP_betabranch"/>
    <property type="match status" value="1"/>
</dbReference>
<dbReference type="Gene3D" id="1.10.1200.10">
    <property type="entry name" value="ACP-like"/>
    <property type="match status" value="1"/>
</dbReference>
<dbReference type="InterPro" id="IPR009081">
    <property type="entry name" value="PP-bd_ACP"/>
</dbReference>
<dbReference type="AlphaFoldDB" id="A0A1H6E2L2"/>
<dbReference type="SUPFAM" id="SSF47336">
    <property type="entry name" value="ACP-like"/>
    <property type="match status" value="1"/>
</dbReference>
<name>A0A1H6E2L2_9ACTN</name>
<dbReference type="Pfam" id="PF08659">
    <property type="entry name" value="KR"/>
    <property type="match status" value="1"/>
</dbReference>
<dbReference type="InterPro" id="IPR036291">
    <property type="entry name" value="NAD(P)-bd_dom_sf"/>
</dbReference>
<dbReference type="CDD" id="cd08956">
    <property type="entry name" value="KR_3_FAS_SDR_x"/>
    <property type="match status" value="1"/>
</dbReference>
<dbReference type="SUPFAM" id="SSF51735">
    <property type="entry name" value="NAD(P)-binding Rossmann-fold domains"/>
    <property type="match status" value="2"/>
</dbReference>
<dbReference type="InterPro" id="IPR013968">
    <property type="entry name" value="PKS_KR"/>
</dbReference>
<dbReference type="Pfam" id="PF07993">
    <property type="entry name" value="NAD_binding_4"/>
    <property type="match status" value="1"/>
</dbReference>
<evidence type="ECO:0000256" key="3">
    <source>
        <dbReference type="ARBA" id="ARBA00022679"/>
    </source>
</evidence>
<dbReference type="InterPro" id="IPR020806">
    <property type="entry name" value="PKS_PP-bd"/>
</dbReference>
<dbReference type="InterPro" id="IPR050091">
    <property type="entry name" value="PKS_NRPS_Biosynth_Enz"/>
</dbReference>
<dbReference type="PANTHER" id="PTHR43775:SF51">
    <property type="entry name" value="INACTIVE PHENOLPHTHIOCEROL SYNTHESIS POLYKETIDE SYNTHASE TYPE I PKS1-RELATED"/>
    <property type="match status" value="1"/>
</dbReference>
<dbReference type="RefSeq" id="WP_103890196.1">
    <property type="nucleotide sequence ID" value="NZ_FNVU01000024.1"/>
</dbReference>
<dbReference type="Gene3D" id="3.40.50.720">
    <property type="entry name" value="NAD(P)-binding Rossmann-like Domain"/>
    <property type="match status" value="2"/>
</dbReference>